<dbReference type="AlphaFoldDB" id="A0A0K0EK67"/>
<protein>
    <submittedName>
        <fullName evidence="1">Transmembrane protein</fullName>
    </submittedName>
</protein>
<evidence type="ECO:0000313" key="1">
    <source>
        <dbReference type="WBParaSite" id="SSTP_0000985900.1"/>
    </source>
</evidence>
<accession>A0A0K0EK67</accession>
<sequence>MPCQRENTEYHRRRTQDSTNDEEITFVREEKSVAVLKEKEILKKFKSPLELILFVGKGFFLGLGRVIDS</sequence>
<organism evidence="1">
    <name type="scientific">Strongyloides stercoralis</name>
    <name type="common">Threadworm</name>
    <dbReference type="NCBI Taxonomy" id="6248"/>
    <lineage>
        <taxon>Eukaryota</taxon>
        <taxon>Metazoa</taxon>
        <taxon>Ecdysozoa</taxon>
        <taxon>Nematoda</taxon>
        <taxon>Chromadorea</taxon>
        <taxon>Rhabditida</taxon>
        <taxon>Tylenchina</taxon>
        <taxon>Panagrolaimomorpha</taxon>
        <taxon>Strongyloidoidea</taxon>
        <taxon>Strongyloididae</taxon>
        <taxon>Strongyloides</taxon>
    </lineage>
</organism>
<proteinExistence type="predicted"/>
<reference evidence="1" key="1">
    <citation type="submission" date="2015-08" db="UniProtKB">
        <authorList>
            <consortium name="WormBaseParasite"/>
        </authorList>
    </citation>
    <scope>IDENTIFICATION</scope>
</reference>
<dbReference type="WBParaSite" id="SSTP_0000985900.1">
    <property type="protein sequence ID" value="SSTP_0000985900.1"/>
    <property type="gene ID" value="SSTP_0000985900"/>
</dbReference>
<name>A0A0K0EK67_STRER</name>